<evidence type="ECO:0000256" key="1">
    <source>
        <dbReference type="ARBA" id="ARBA00005641"/>
    </source>
</evidence>
<keyword evidence="5" id="KW-0732">Signal</keyword>
<sequence>MLAVFLSFSLSAVVQLSVKGNKIVGPTGTPVVSHGVSLFWHNWAGIPYTAATVTSAASCLGAKVIRAAIGVEPDGDGIAAQAGYLTNPQLALTSTYAVVDGAVAEGIYVIIDWHQHQINLNAAKEYFTTVAKKYTGVPNVIYEVYNEPAGPSWSEVKAYAIEVIKVIRQYDTDNVILVGTPQWDQKPDEAANSPITGYDNIAYTLHFYAGSHGQWLRDAGDKLLSAGYPIYVSECGGMNADGDGGVNTAEWNNWVSWMAKNDISWATWSLNNKAESASLITANNRDICSANALTEWGRIVKAAI</sequence>
<protein>
    <submittedName>
        <fullName evidence="7">Putative glycosyl hydrolase family5</fullName>
    </submittedName>
</protein>
<dbReference type="InterPro" id="IPR017853">
    <property type="entry name" value="GH"/>
</dbReference>
<name>A4UX50_9EUKA</name>
<evidence type="ECO:0000256" key="4">
    <source>
        <dbReference type="RuleBase" id="RU361153"/>
    </source>
</evidence>
<dbReference type="AlphaFoldDB" id="A4UX50"/>
<evidence type="ECO:0000256" key="5">
    <source>
        <dbReference type="SAM" id="SignalP"/>
    </source>
</evidence>
<dbReference type="Pfam" id="PF00150">
    <property type="entry name" value="Cellulase"/>
    <property type="match status" value="1"/>
</dbReference>
<comment type="similarity">
    <text evidence="1 4">Belongs to the glycosyl hydrolase 5 (cellulase A) family.</text>
</comment>
<feature type="signal peptide" evidence="5">
    <location>
        <begin position="1"/>
        <end position="20"/>
    </location>
</feature>
<dbReference type="GO" id="GO:0004553">
    <property type="term" value="F:hydrolase activity, hydrolyzing O-glycosyl compounds"/>
    <property type="evidence" value="ECO:0007669"/>
    <property type="project" value="InterPro"/>
</dbReference>
<keyword evidence="3 4" id="KW-0326">Glycosidase</keyword>
<dbReference type="PANTHER" id="PTHR34142:SF1">
    <property type="entry name" value="GLYCOSIDE HYDROLASE FAMILY 5 DOMAIN-CONTAINING PROTEIN"/>
    <property type="match status" value="1"/>
</dbReference>
<dbReference type="GO" id="GO:0000272">
    <property type="term" value="P:polysaccharide catabolic process"/>
    <property type="evidence" value="ECO:0007669"/>
    <property type="project" value="InterPro"/>
</dbReference>
<evidence type="ECO:0000259" key="6">
    <source>
        <dbReference type="Pfam" id="PF00150"/>
    </source>
</evidence>
<dbReference type="InterPro" id="IPR001547">
    <property type="entry name" value="Glyco_hydro_5"/>
</dbReference>
<dbReference type="PANTHER" id="PTHR34142">
    <property type="entry name" value="ENDO-BETA-1,4-GLUCANASE A"/>
    <property type="match status" value="1"/>
</dbReference>
<evidence type="ECO:0000256" key="2">
    <source>
        <dbReference type="ARBA" id="ARBA00022801"/>
    </source>
</evidence>
<accession>A4UX50</accession>
<feature type="domain" description="Glycoside hydrolase family 5" evidence="6">
    <location>
        <begin position="26"/>
        <end position="273"/>
    </location>
</feature>
<dbReference type="EMBL" id="AB274701">
    <property type="protein sequence ID" value="BAF57460.1"/>
    <property type="molecule type" value="mRNA"/>
</dbReference>
<organism evidence="7">
    <name type="scientific">uncultured symbiotic protist of Cryptocercus punctulatus</name>
    <dbReference type="NCBI Taxonomy" id="403662"/>
    <lineage>
        <taxon>Eukaryota</taxon>
        <taxon>environmental samples</taxon>
    </lineage>
</organism>
<dbReference type="Gene3D" id="3.20.20.80">
    <property type="entry name" value="Glycosidases"/>
    <property type="match status" value="1"/>
</dbReference>
<dbReference type="SUPFAM" id="SSF51445">
    <property type="entry name" value="(Trans)glycosidases"/>
    <property type="match status" value="1"/>
</dbReference>
<evidence type="ECO:0000313" key="7">
    <source>
        <dbReference type="EMBL" id="BAF57460.1"/>
    </source>
</evidence>
<proteinExistence type="evidence at transcript level"/>
<reference evidence="7" key="1">
    <citation type="journal article" date="2010" name="PLoS ONE">
        <title>Phylogenetic analysis of cellulolytic enzyme genes from representative lineages of termites and a related cockroach.</title>
        <authorList>
            <person name="Todaka N."/>
            <person name="Inoue T."/>
            <person name="Saita K."/>
            <person name="Ohkuma M."/>
            <person name="Nalepa C.A."/>
            <person name="Lenz M."/>
            <person name="Kudo T."/>
            <person name="Moriya S."/>
        </authorList>
    </citation>
    <scope>NUCLEOTIDE SEQUENCE</scope>
</reference>
<feature type="chain" id="PRO_5002673807" evidence="5">
    <location>
        <begin position="21"/>
        <end position="304"/>
    </location>
</feature>
<dbReference type="CAZy" id="GH5">
    <property type="family name" value="Glycoside Hydrolase Family 5"/>
</dbReference>
<keyword evidence="2 4" id="KW-0378">Hydrolase</keyword>
<evidence type="ECO:0000256" key="3">
    <source>
        <dbReference type="ARBA" id="ARBA00023295"/>
    </source>
</evidence>